<dbReference type="Proteomes" id="UP000660729">
    <property type="component" value="Unassembled WGS sequence"/>
</dbReference>
<dbReference type="EMBL" id="JABCIY010000039">
    <property type="protein sequence ID" value="KAF7195558.1"/>
    <property type="molecule type" value="Genomic_DNA"/>
</dbReference>
<reference evidence="2" key="1">
    <citation type="submission" date="2020-04" db="EMBL/GenBank/DDBJ databases">
        <title>Draft genome resource of the tomato pathogen Pseudocercospora fuligena.</title>
        <authorList>
            <person name="Zaccaron A."/>
        </authorList>
    </citation>
    <scope>NUCLEOTIDE SEQUENCE</scope>
    <source>
        <strain evidence="2">PF001</strain>
    </source>
</reference>
<evidence type="ECO:0000313" key="3">
    <source>
        <dbReference type="Proteomes" id="UP000660729"/>
    </source>
</evidence>
<feature type="compositionally biased region" description="Acidic residues" evidence="1">
    <location>
        <begin position="29"/>
        <end position="45"/>
    </location>
</feature>
<evidence type="ECO:0000256" key="1">
    <source>
        <dbReference type="SAM" id="MobiDB-lite"/>
    </source>
</evidence>
<evidence type="ECO:0000313" key="2">
    <source>
        <dbReference type="EMBL" id="KAF7195558.1"/>
    </source>
</evidence>
<feature type="region of interest" description="Disordered" evidence="1">
    <location>
        <begin position="122"/>
        <end position="172"/>
    </location>
</feature>
<keyword evidence="3" id="KW-1185">Reference proteome</keyword>
<feature type="compositionally biased region" description="Basic and acidic residues" evidence="1">
    <location>
        <begin position="129"/>
        <end position="172"/>
    </location>
</feature>
<feature type="region of interest" description="Disordered" evidence="1">
    <location>
        <begin position="1"/>
        <end position="85"/>
    </location>
</feature>
<name>A0A8H6RQL6_9PEZI</name>
<gene>
    <name evidence="2" type="ORF">HII31_03152</name>
</gene>
<sequence length="172" mass="18963">MSSKAVAAGLGKLKISDSKPKFKKAEPAESWEDEADQSSDTETEEASTPGRPGTAEYPGPPPPTPSSPVNARDRPVLEKSFSPLQFDGAFDSVAESSLSYQGEEKRPEKTTAVASRLIAAGIGQKAPKRTKEQREYDQAMKVQEKQKRDQVRAEEERKKREAEQAKKAIWDD</sequence>
<accession>A0A8H6RQL6</accession>
<dbReference type="OrthoDB" id="5418203at2759"/>
<proteinExistence type="predicted"/>
<comment type="caution">
    <text evidence="2">The sequence shown here is derived from an EMBL/GenBank/DDBJ whole genome shotgun (WGS) entry which is preliminary data.</text>
</comment>
<dbReference type="AlphaFoldDB" id="A0A8H6RQL6"/>
<protein>
    <submittedName>
        <fullName evidence="2">Uncharacterized protein</fullName>
    </submittedName>
</protein>
<organism evidence="2 3">
    <name type="scientific">Pseudocercospora fuligena</name>
    <dbReference type="NCBI Taxonomy" id="685502"/>
    <lineage>
        <taxon>Eukaryota</taxon>
        <taxon>Fungi</taxon>
        <taxon>Dikarya</taxon>
        <taxon>Ascomycota</taxon>
        <taxon>Pezizomycotina</taxon>
        <taxon>Dothideomycetes</taxon>
        <taxon>Dothideomycetidae</taxon>
        <taxon>Mycosphaerellales</taxon>
        <taxon>Mycosphaerellaceae</taxon>
        <taxon>Pseudocercospora</taxon>
    </lineage>
</organism>
<feature type="compositionally biased region" description="Basic and acidic residues" evidence="1">
    <location>
        <begin position="14"/>
        <end position="27"/>
    </location>
</feature>